<sequence>ACDSSWWHLAPTPRRPRARLFSCQRAAQPELLQSDLAQQLSQANRSFDSNLQIPIARSRLATQLQNSTELCASSWLAAFLFNSGVCCRCCWCRARRPRRRSARGWKMRSTGSTGTPCWWTRLQSGGDTEPISIRQASNSENQCDYDYLEANETVASCGDLSFTLAGFTISGDSVPVSPACANPRASIGDQRSACIRKYILDLATGKPTPQCKFS</sequence>
<evidence type="ECO:0000313" key="1">
    <source>
        <dbReference type="Proteomes" id="UP000095280"/>
    </source>
</evidence>
<organism evidence="1 2">
    <name type="scientific">Macrostomum lignano</name>
    <dbReference type="NCBI Taxonomy" id="282301"/>
    <lineage>
        <taxon>Eukaryota</taxon>
        <taxon>Metazoa</taxon>
        <taxon>Spiralia</taxon>
        <taxon>Lophotrochozoa</taxon>
        <taxon>Platyhelminthes</taxon>
        <taxon>Rhabditophora</taxon>
        <taxon>Macrostomorpha</taxon>
        <taxon>Macrostomida</taxon>
        <taxon>Macrostomidae</taxon>
        <taxon>Macrostomum</taxon>
    </lineage>
</organism>
<dbReference type="AlphaFoldDB" id="A0A1I8IXF3"/>
<proteinExistence type="predicted"/>
<dbReference type="WBParaSite" id="maker-uti_cns_0018728-snap-gene-0.3-mRNA-1">
    <property type="protein sequence ID" value="maker-uti_cns_0018728-snap-gene-0.3-mRNA-1"/>
    <property type="gene ID" value="maker-uti_cns_0018728-snap-gene-0.3"/>
</dbReference>
<protein>
    <submittedName>
        <fullName evidence="2">CUB domain-containing protein</fullName>
    </submittedName>
</protein>
<evidence type="ECO:0000313" key="2">
    <source>
        <dbReference type="WBParaSite" id="maker-uti_cns_0018728-snap-gene-0.3-mRNA-1"/>
    </source>
</evidence>
<name>A0A1I8IXF3_9PLAT</name>
<reference evidence="2" key="1">
    <citation type="submission" date="2016-11" db="UniProtKB">
        <authorList>
            <consortium name="WormBaseParasite"/>
        </authorList>
    </citation>
    <scope>IDENTIFICATION</scope>
</reference>
<keyword evidence="1" id="KW-1185">Reference proteome</keyword>
<dbReference type="Proteomes" id="UP000095280">
    <property type="component" value="Unplaced"/>
</dbReference>
<accession>A0A1I8IXF3</accession>